<dbReference type="EMBL" id="JAHUZE010000001">
    <property type="protein sequence ID" value="MBV7378260.1"/>
    <property type="molecule type" value="Genomic_DNA"/>
</dbReference>
<accession>A0ABS6SZA6</accession>
<evidence type="ECO:0000256" key="1">
    <source>
        <dbReference type="SAM" id="Phobius"/>
    </source>
</evidence>
<sequence length="224" mass="23516">MGAIEAELAVLDWREKELSEITSQVVDALPRLKQDLNDLAMAAGKANLVVKTPKLGRDVDKIVAEWSQAELQVALGRARVDLEVVIKSDTFDVVRSGGMKEDLLSAFPALAGVGMIGASLAAVPALVAYATITTTTLLVFTTSSISWPILGIGAVVLGGTALAGGKSIDRTISKRREALAASLEALADENVLGIGKAPNADCILSRIQAAVLREAEAIIREEMV</sequence>
<reference evidence="2 3" key="1">
    <citation type="submission" date="2021-05" db="EMBL/GenBank/DDBJ databases">
        <title>Culturable bacteria isolated from Daya Bay.</title>
        <authorList>
            <person name="Zheng W."/>
            <person name="Yu S."/>
            <person name="Huang Y."/>
        </authorList>
    </citation>
    <scope>NUCLEOTIDE SEQUENCE [LARGE SCALE GENOMIC DNA]</scope>
    <source>
        <strain evidence="2 3">DP4N28-5</strain>
    </source>
</reference>
<keyword evidence="1" id="KW-1133">Transmembrane helix</keyword>
<feature type="transmembrane region" description="Helical" evidence="1">
    <location>
        <begin position="109"/>
        <end position="132"/>
    </location>
</feature>
<keyword evidence="1" id="KW-0472">Membrane</keyword>
<keyword evidence="3" id="KW-1185">Reference proteome</keyword>
<gene>
    <name evidence="2" type="ORF">KJP28_04940</name>
</gene>
<proteinExistence type="predicted"/>
<evidence type="ECO:0000313" key="2">
    <source>
        <dbReference type="EMBL" id="MBV7378260.1"/>
    </source>
</evidence>
<keyword evidence="1" id="KW-0812">Transmembrane</keyword>
<comment type="caution">
    <text evidence="2">The sequence shown here is derived from an EMBL/GenBank/DDBJ whole genome shotgun (WGS) entry which is preliminary data.</text>
</comment>
<dbReference type="RefSeq" id="WP_218391124.1">
    <property type="nucleotide sequence ID" value="NZ_JAHUZE010000001.1"/>
</dbReference>
<name>A0ABS6SZA6_9RHOB</name>
<evidence type="ECO:0000313" key="3">
    <source>
        <dbReference type="Proteomes" id="UP000756530"/>
    </source>
</evidence>
<feature type="transmembrane region" description="Helical" evidence="1">
    <location>
        <begin position="144"/>
        <end position="165"/>
    </location>
</feature>
<protein>
    <recommendedName>
        <fullName evidence="4">Holin of 3TMs, for gene-transfer release</fullName>
    </recommendedName>
</protein>
<dbReference type="Proteomes" id="UP000756530">
    <property type="component" value="Unassembled WGS sequence"/>
</dbReference>
<evidence type="ECO:0008006" key="4">
    <source>
        <dbReference type="Google" id="ProtNLM"/>
    </source>
</evidence>
<organism evidence="2 3">
    <name type="scientific">Maritimibacter dapengensis</name>
    <dbReference type="NCBI Taxonomy" id="2836868"/>
    <lineage>
        <taxon>Bacteria</taxon>
        <taxon>Pseudomonadati</taxon>
        <taxon>Pseudomonadota</taxon>
        <taxon>Alphaproteobacteria</taxon>
        <taxon>Rhodobacterales</taxon>
        <taxon>Roseobacteraceae</taxon>
        <taxon>Maritimibacter</taxon>
    </lineage>
</organism>